<dbReference type="AlphaFoldDB" id="A0A6L6IDA5"/>
<reference evidence="2 3" key="1">
    <citation type="submission" date="2019-11" db="EMBL/GenBank/DDBJ databases">
        <title>Escherichia alba sp. nov. isolated from the gut of plastic-eating superworms Zophobas atratus.</title>
        <authorList>
            <person name="Yang Y."/>
        </authorList>
    </citation>
    <scope>NUCLEOTIDE SEQUENCE [LARGE SCALE GENOMIC DNA]</scope>
    <source>
        <strain evidence="3">BIT-B35</strain>
    </source>
</reference>
<dbReference type="OrthoDB" id="6631465at2"/>
<sequence>MTARNTLFDYLNLLPEFFYDTIEVYMIRTNKIAFVLCTFVLLANTEARAATTATANMDVTLTVEPSCLLSVDPLNFGTHTIGDTGVASQTNATVTCTAGTPYILTSDNSHTYTLTNPSGTAGSNTVPYTLYLDAAGTLPLAQQLPDDTGVAASSTIGTGSAQPVPIYGRIADASMTGIGAGTYTDTVTLQLTY</sequence>
<dbReference type="InterPro" id="IPR053167">
    <property type="entry name" value="Spore_coat_component"/>
</dbReference>
<dbReference type="PANTHER" id="PTHR37089">
    <property type="entry name" value="PROTEIN U-RELATED"/>
    <property type="match status" value="1"/>
</dbReference>
<dbReference type="SMART" id="SM00972">
    <property type="entry name" value="SCPU"/>
    <property type="match status" value="1"/>
</dbReference>
<evidence type="ECO:0000313" key="3">
    <source>
        <dbReference type="Proteomes" id="UP000477739"/>
    </source>
</evidence>
<dbReference type="EMBL" id="WMJZ01000001">
    <property type="protein sequence ID" value="MTH44701.1"/>
    <property type="molecule type" value="Genomic_DNA"/>
</dbReference>
<dbReference type="InterPro" id="IPR007893">
    <property type="entry name" value="Spore_coat_U/FanG"/>
</dbReference>
<dbReference type="Pfam" id="PF05229">
    <property type="entry name" value="SCPU"/>
    <property type="match status" value="1"/>
</dbReference>
<protein>
    <submittedName>
        <fullName evidence="2">Fimbrial major subunit CsuA/B family protein</fullName>
    </submittedName>
</protein>
<proteinExistence type="predicted"/>
<keyword evidence="3" id="KW-1185">Reference proteome</keyword>
<evidence type="ECO:0000259" key="1">
    <source>
        <dbReference type="Pfam" id="PF05229"/>
    </source>
</evidence>
<feature type="domain" description="Spore coat protein U/FanG" evidence="1">
    <location>
        <begin position="53"/>
        <end position="189"/>
    </location>
</feature>
<name>A0A6L6IDA5_9ENTR</name>
<dbReference type="Proteomes" id="UP000477739">
    <property type="component" value="Unassembled WGS sequence"/>
</dbReference>
<evidence type="ECO:0000313" key="2">
    <source>
        <dbReference type="EMBL" id="MTH44701.1"/>
    </source>
</evidence>
<organism evidence="2 3">
    <name type="scientific">Intestinirhabdus alba</name>
    <dbReference type="NCBI Taxonomy" id="2899544"/>
    <lineage>
        <taxon>Bacteria</taxon>
        <taxon>Pseudomonadati</taxon>
        <taxon>Pseudomonadota</taxon>
        <taxon>Gammaproteobacteria</taxon>
        <taxon>Enterobacterales</taxon>
        <taxon>Enterobacteriaceae</taxon>
        <taxon>Intestinirhabdus</taxon>
    </lineage>
</organism>
<comment type="caution">
    <text evidence="2">The sequence shown here is derived from an EMBL/GenBank/DDBJ whole genome shotgun (WGS) entry which is preliminary data.</text>
</comment>
<gene>
    <name evidence="2" type="ORF">GJV78_00140</name>
</gene>
<dbReference type="RefSeq" id="WP_155106408.1">
    <property type="nucleotide sequence ID" value="NZ_WMJZ01000001.1"/>
</dbReference>
<accession>A0A6L6IDA5</accession>